<keyword evidence="3 6" id="KW-0812">Transmembrane</keyword>
<comment type="caution">
    <text evidence="8">The sequence shown here is derived from an EMBL/GenBank/DDBJ whole genome shotgun (WGS) entry which is preliminary data.</text>
</comment>
<dbReference type="SUPFAM" id="SSF103473">
    <property type="entry name" value="MFS general substrate transporter"/>
    <property type="match status" value="1"/>
</dbReference>
<reference evidence="8 9" key="1">
    <citation type="submission" date="2019-12" db="EMBL/GenBank/DDBJ databases">
        <authorList>
            <person name="Dong K."/>
        </authorList>
    </citation>
    <scope>NUCLEOTIDE SEQUENCE [LARGE SCALE GENOMIC DNA]</scope>
    <source>
        <strain evidence="8 9">JCM 31225</strain>
    </source>
</reference>
<feature type="transmembrane region" description="Helical" evidence="6">
    <location>
        <begin position="383"/>
        <end position="404"/>
    </location>
</feature>
<feature type="transmembrane region" description="Helical" evidence="6">
    <location>
        <begin position="295"/>
        <end position="312"/>
    </location>
</feature>
<evidence type="ECO:0000256" key="6">
    <source>
        <dbReference type="SAM" id="Phobius"/>
    </source>
</evidence>
<evidence type="ECO:0000313" key="8">
    <source>
        <dbReference type="EMBL" id="MVZ60677.1"/>
    </source>
</evidence>
<evidence type="ECO:0000256" key="5">
    <source>
        <dbReference type="ARBA" id="ARBA00023136"/>
    </source>
</evidence>
<dbReference type="Proteomes" id="UP000435036">
    <property type="component" value="Unassembled WGS sequence"/>
</dbReference>
<evidence type="ECO:0000313" key="9">
    <source>
        <dbReference type="Proteomes" id="UP000435036"/>
    </source>
</evidence>
<keyword evidence="9" id="KW-1185">Reference proteome</keyword>
<keyword evidence="2" id="KW-0813">Transport</keyword>
<dbReference type="PANTHER" id="PTHR23505">
    <property type="entry name" value="SPINSTER"/>
    <property type="match status" value="1"/>
</dbReference>
<evidence type="ECO:0000256" key="1">
    <source>
        <dbReference type="ARBA" id="ARBA00004141"/>
    </source>
</evidence>
<dbReference type="InterPro" id="IPR011701">
    <property type="entry name" value="MFS"/>
</dbReference>
<name>A0A6N8KUA9_9SPHI</name>
<feature type="domain" description="Major facilitator superfamily (MFS) profile" evidence="7">
    <location>
        <begin position="18"/>
        <end position="409"/>
    </location>
</feature>
<dbReference type="GO" id="GO:0016020">
    <property type="term" value="C:membrane"/>
    <property type="evidence" value="ECO:0007669"/>
    <property type="project" value="UniProtKB-SubCell"/>
</dbReference>
<sequence>MKTSSSSQSGGIAFKWELIFLLWVAYFLNQGDRQIFNVVIPLIKDDLQINDIQIGWVASIFTLVYGLLVPIAGLLSDKMNKGKIIFLSLMIFSIGTLLTGIGNGVFALVLFRSIATGGGEAFYYPAANSLIARFHHETRATAMAIHQTSLYAGIILSGFIAGYIGENYGWRMAFYVFGIIGILWAFIILFRLKKRAGTEEAIPTENHEQNAWEVLKIVASKNTAILLSVAFGFMCFVNIGYLTWIPTYLHENYQLSLASSGLNSTLYHFIGAFFGVLLGAKIADKYSFRRITVRLEIQVLGLLIGAPFIYLIGQSNSLPLTYLYMLLFGFFRGVYDSNLFAALFDVIEIKYRAASTGFMLSFGFVVGAFAPVLLGYIKMNMSMSVGITLLAFCYVLGAIAIYVASKMFFKKEYISQ</sequence>
<dbReference type="AlphaFoldDB" id="A0A6N8KUA9"/>
<dbReference type="GO" id="GO:0022857">
    <property type="term" value="F:transmembrane transporter activity"/>
    <property type="evidence" value="ECO:0007669"/>
    <property type="project" value="InterPro"/>
</dbReference>
<accession>A0A6N8KUA9</accession>
<feature type="transmembrane region" description="Helical" evidence="6">
    <location>
        <begin position="324"/>
        <end position="344"/>
    </location>
</feature>
<dbReference type="InterPro" id="IPR044770">
    <property type="entry name" value="MFS_spinster-like"/>
</dbReference>
<feature type="transmembrane region" description="Helical" evidence="6">
    <location>
        <begin position="224"/>
        <end position="245"/>
    </location>
</feature>
<dbReference type="PROSITE" id="PS50850">
    <property type="entry name" value="MFS"/>
    <property type="match status" value="1"/>
</dbReference>
<dbReference type="Pfam" id="PF07690">
    <property type="entry name" value="MFS_1"/>
    <property type="match status" value="1"/>
</dbReference>
<dbReference type="EMBL" id="WSQA01000001">
    <property type="protein sequence ID" value="MVZ60677.1"/>
    <property type="molecule type" value="Genomic_DNA"/>
</dbReference>
<feature type="transmembrane region" description="Helical" evidence="6">
    <location>
        <begin position="54"/>
        <end position="75"/>
    </location>
</feature>
<dbReference type="PANTHER" id="PTHR23505:SF79">
    <property type="entry name" value="PROTEIN SPINSTER"/>
    <property type="match status" value="1"/>
</dbReference>
<evidence type="ECO:0000259" key="7">
    <source>
        <dbReference type="PROSITE" id="PS50850"/>
    </source>
</evidence>
<keyword evidence="4 6" id="KW-1133">Transmembrane helix</keyword>
<feature type="transmembrane region" description="Helical" evidence="6">
    <location>
        <begin position="148"/>
        <end position="166"/>
    </location>
</feature>
<evidence type="ECO:0000256" key="3">
    <source>
        <dbReference type="ARBA" id="ARBA00022692"/>
    </source>
</evidence>
<dbReference type="OrthoDB" id="783189at2"/>
<dbReference type="InterPro" id="IPR020846">
    <property type="entry name" value="MFS_dom"/>
</dbReference>
<organism evidence="8 9">
    <name type="scientific">Sphingobacterium humi</name>
    <dbReference type="NCBI Taxonomy" id="1796905"/>
    <lineage>
        <taxon>Bacteria</taxon>
        <taxon>Pseudomonadati</taxon>
        <taxon>Bacteroidota</taxon>
        <taxon>Sphingobacteriia</taxon>
        <taxon>Sphingobacteriales</taxon>
        <taxon>Sphingobacteriaceae</taxon>
        <taxon>Sphingobacterium</taxon>
    </lineage>
</organism>
<feature type="transmembrane region" description="Helical" evidence="6">
    <location>
        <begin position="84"/>
        <end position="109"/>
    </location>
</feature>
<feature type="transmembrane region" description="Helical" evidence="6">
    <location>
        <begin position="356"/>
        <end position="377"/>
    </location>
</feature>
<dbReference type="Gene3D" id="1.20.1250.20">
    <property type="entry name" value="MFS general substrate transporter like domains"/>
    <property type="match status" value="2"/>
</dbReference>
<feature type="transmembrane region" description="Helical" evidence="6">
    <location>
        <begin position="12"/>
        <end position="28"/>
    </location>
</feature>
<dbReference type="RefSeq" id="WP_160367308.1">
    <property type="nucleotide sequence ID" value="NZ_WSQA01000001.1"/>
</dbReference>
<proteinExistence type="predicted"/>
<keyword evidence="5 6" id="KW-0472">Membrane</keyword>
<evidence type="ECO:0000256" key="4">
    <source>
        <dbReference type="ARBA" id="ARBA00022989"/>
    </source>
</evidence>
<feature type="transmembrane region" description="Helical" evidence="6">
    <location>
        <begin position="172"/>
        <end position="190"/>
    </location>
</feature>
<dbReference type="InterPro" id="IPR036259">
    <property type="entry name" value="MFS_trans_sf"/>
</dbReference>
<gene>
    <name evidence="8" type="ORF">GQF63_01445</name>
</gene>
<evidence type="ECO:0000256" key="2">
    <source>
        <dbReference type="ARBA" id="ARBA00022448"/>
    </source>
</evidence>
<feature type="transmembrane region" description="Helical" evidence="6">
    <location>
        <begin position="265"/>
        <end position="283"/>
    </location>
</feature>
<comment type="subcellular location">
    <subcellularLocation>
        <location evidence="1">Membrane</location>
        <topology evidence="1">Multi-pass membrane protein</topology>
    </subcellularLocation>
</comment>
<protein>
    <submittedName>
        <fullName evidence="8">MFS transporter</fullName>
    </submittedName>
</protein>